<dbReference type="Proteomes" id="UP001172788">
    <property type="component" value="Unassembled WGS sequence"/>
</dbReference>
<dbReference type="EMBL" id="QAIC01000041">
    <property type="protein sequence ID" value="MDN4574991.1"/>
    <property type="molecule type" value="Genomic_DNA"/>
</dbReference>
<evidence type="ECO:0000313" key="3">
    <source>
        <dbReference type="EMBL" id="MDN4579061.1"/>
    </source>
</evidence>
<reference evidence="2" key="1">
    <citation type="submission" date="2018-04" db="EMBL/GenBank/DDBJ databases">
        <authorList>
            <person name="Jy Z."/>
        </authorList>
    </citation>
    <scope>NUCLEOTIDE SEQUENCE</scope>
    <source>
        <strain evidence="3">AS13</strain>
        <strain evidence="2">LA18</strain>
    </source>
</reference>
<feature type="region of interest" description="Disordered" evidence="1">
    <location>
        <begin position="1"/>
        <end position="26"/>
    </location>
</feature>
<evidence type="ECO:0000256" key="1">
    <source>
        <dbReference type="SAM" id="MobiDB-lite"/>
    </source>
</evidence>
<organism evidence="2 5">
    <name type="scientific">Pandoraea cepalis</name>
    <dbReference type="NCBI Taxonomy" id="2508294"/>
    <lineage>
        <taxon>Bacteria</taxon>
        <taxon>Pseudomonadati</taxon>
        <taxon>Pseudomonadota</taxon>
        <taxon>Betaproteobacteria</taxon>
        <taxon>Burkholderiales</taxon>
        <taxon>Burkholderiaceae</taxon>
        <taxon>Pandoraea</taxon>
    </lineage>
</organism>
<gene>
    <name evidence="2" type="ORF">DBA34_17235</name>
    <name evidence="3" type="ORF">DBB29_13145</name>
</gene>
<dbReference type="Proteomes" id="UP001172791">
    <property type="component" value="Unassembled WGS sequence"/>
</dbReference>
<comment type="caution">
    <text evidence="2">The sequence shown here is derived from an EMBL/GenBank/DDBJ whole genome shotgun (WGS) entry which is preliminary data.</text>
</comment>
<feature type="compositionally biased region" description="Basic residues" evidence="1">
    <location>
        <begin position="1"/>
        <end position="16"/>
    </location>
</feature>
<evidence type="ECO:0000313" key="4">
    <source>
        <dbReference type="Proteomes" id="UP001172788"/>
    </source>
</evidence>
<dbReference type="EMBL" id="QAID01000042">
    <property type="protein sequence ID" value="MDN4579061.1"/>
    <property type="molecule type" value="Genomic_DNA"/>
</dbReference>
<accession>A0AAW7MR60</accession>
<name>A0AAW7MR60_9BURK</name>
<dbReference type="AlphaFoldDB" id="A0AAW7MR60"/>
<protein>
    <submittedName>
        <fullName evidence="2">Uncharacterized protein</fullName>
    </submittedName>
</protein>
<evidence type="ECO:0000313" key="5">
    <source>
        <dbReference type="Proteomes" id="UP001172791"/>
    </source>
</evidence>
<proteinExistence type="predicted"/>
<sequence length="73" mass="8436">MSPARPRPRQVRKRRQPRETGRPACIEGGAITTTLVTRVLATRLHSVEIARRMSDAQRRPAYRDNIAVRMRSR</sequence>
<evidence type="ECO:0000313" key="2">
    <source>
        <dbReference type="EMBL" id="MDN4574991.1"/>
    </source>
</evidence>
<keyword evidence="4" id="KW-1185">Reference proteome</keyword>